<gene>
    <name evidence="7" type="primary">jg12787</name>
    <name evidence="7" type="ORF">PAEG_LOCUS14738</name>
</gene>
<evidence type="ECO:0000256" key="3">
    <source>
        <dbReference type="ARBA" id="ARBA00022967"/>
    </source>
</evidence>
<name>A0A8S4RI87_9NEOP</name>
<dbReference type="EMBL" id="CAKXAJ010025271">
    <property type="protein sequence ID" value="CAH2237453.1"/>
    <property type="molecule type" value="Genomic_DNA"/>
</dbReference>
<dbReference type="SMART" id="SM01003">
    <property type="entry name" value="AlaDh_PNT_N"/>
    <property type="match status" value="1"/>
</dbReference>
<dbReference type="Pfam" id="PF05222">
    <property type="entry name" value="AlaDh_PNT_N"/>
    <property type="match status" value="1"/>
</dbReference>
<proteinExistence type="predicted"/>
<comment type="catalytic activity">
    <reaction evidence="5">
        <text>NAD(+) + NADPH + H(+)(in) = NADH + NADP(+) + H(+)(out)</text>
        <dbReference type="Rhea" id="RHEA:47992"/>
        <dbReference type="ChEBI" id="CHEBI:15378"/>
        <dbReference type="ChEBI" id="CHEBI:57540"/>
        <dbReference type="ChEBI" id="CHEBI:57783"/>
        <dbReference type="ChEBI" id="CHEBI:57945"/>
        <dbReference type="ChEBI" id="CHEBI:58349"/>
        <dbReference type="EC" id="7.1.1.1"/>
    </reaction>
</comment>
<dbReference type="Gene3D" id="3.40.50.720">
    <property type="entry name" value="NAD(P)-binding Rossmann-like Domain"/>
    <property type="match status" value="1"/>
</dbReference>
<dbReference type="AlphaFoldDB" id="A0A8S4RI87"/>
<feature type="domain" description="Alanine dehydrogenase/pyridine nucleotide transhydrogenase N-terminal" evidence="6">
    <location>
        <begin position="43"/>
        <end position="117"/>
    </location>
</feature>
<dbReference type="GO" id="GO:0008750">
    <property type="term" value="F:proton-translocating NAD(P)+ transhydrogenase activity"/>
    <property type="evidence" value="ECO:0007669"/>
    <property type="project" value="UniProtKB-EC"/>
</dbReference>
<dbReference type="SUPFAM" id="SSF52283">
    <property type="entry name" value="Formate/glycerate dehydrogenase catalytic domain-like"/>
    <property type="match status" value="1"/>
</dbReference>
<keyword evidence="8" id="KW-1185">Reference proteome</keyword>
<dbReference type="EC" id="7.1.1.1" evidence="1"/>
<protein>
    <recommendedName>
        <fullName evidence="1">proton-translocating NAD(P)(+) transhydrogenase</fullName>
        <ecNumber evidence="1">7.1.1.1</ecNumber>
    </recommendedName>
</protein>
<comment type="caution">
    <text evidence="7">The sequence shown here is derived from an EMBL/GenBank/DDBJ whole genome shotgun (WGS) entry which is preliminary data.</text>
</comment>
<keyword evidence="2" id="KW-0521">NADP</keyword>
<dbReference type="OrthoDB" id="37244at2759"/>
<accession>A0A8S4RI87</accession>
<dbReference type="Proteomes" id="UP000838756">
    <property type="component" value="Unassembled WGS sequence"/>
</dbReference>
<evidence type="ECO:0000256" key="2">
    <source>
        <dbReference type="ARBA" id="ARBA00022857"/>
    </source>
</evidence>
<dbReference type="GO" id="GO:0050661">
    <property type="term" value="F:NADP binding"/>
    <property type="evidence" value="ECO:0007669"/>
    <property type="project" value="TreeGrafter"/>
</dbReference>
<dbReference type="PANTHER" id="PTHR10160">
    <property type="entry name" value="NAD(P) TRANSHYDROGENASE"/>
    <property type="match status" value="1"/>
</dbReference>
<sequence>MCGCVRVLRIGKPLPKSWQRRLFSSSSAPPPIQGVPYTKLSVGVPKEIWQDERRVAVVPAVVSKLVKKGFSVNIEENAGVLANFPNKTYEEAGAKITSLKDTYQSSKHVQSEPFVIL</sequence>
<evidence type="ECO:0000256" key="4">
    <source>
        <dbReference type="ARBA" id="ARBA00023027"/>
    </source>
</evidence>
<reference evidence="7" key="1">
    <citation type="submission" date="2022-03" db="EMBL/GenBank/DDBJ databases">
        <authorList>
            <person name="Lindestad O."/>
        </authorList>
    </citation>
    <scope>NUCLEOTIDE SEQUENCE</scope>
</reference>
<dbReference type="GO" id="GO:0006740">
    <property type="term" value="P:NADPH regeneration"/>
    <property type="evidence" value="ECO:0007669"/>
    <property type="project" value="TreeGrafter"/>
</dbReference>
<dbReference type="GO" id="GO:0005743">
    <property type="term" value="C:mitochondrial inner membrane"/>
    <property type="evidence" value="ECO:0007669"/>
    <property type="project" value="TreeGrafter"/>
</dbReference>
<keyword evidence="4" id="KW-0520">NAD</keyword>
<evidence type="ECO:0000259" key="6">
    <source>
        <dbReference type="SMART" id="SM01003"/>
    </source>
</evidence>
<evidence type="ECO:0000256" key="1">
    <source>
        <dbReference type="ARBA" id="ARBA00012943"/>
    </source>
</evidence>
<dbReference type="InterPro" id="IPR007886">
    <property type="entry name" value="AlaDH/PNT_N"/>
</dbReference>
<evidence type="ECO:0000256" key="5">
    <source>
        <dbReference type="ARBA" id="ARBA00048202"/>
    </source>
</evidence>
<keyword evidence="3" id="KW-1278">Translocase</keyword>
<organism evidence="7 8">
    <name type="scientific">Pararge aegeria aegeria</name>
    <dbReference type="NCBI Taxonomy" id="348720"/>
    <lineage>
        <taxon>Eukaryota</taxon>
        <taxon>Metazoa</taxon>
        <taxon>Ecdysozoa</taxon>
        <taxon>Arthropoda</taxon>
        <taxon>Hexapoda</taxon>
        <taxon>Insecta</taxon>
        <taxon>Pterygota</taxon>
        <taxon>Neoptera</taxon>
        <taxon>Endopterygota</taxon>
        <taxon>Lepidoptera</taxon>
        <taxon>Glossata</taxon>
        <taxon>Ditrysia</taxon>
        <taxon>Papilionoidea</taxon>
        <taxon>Nymphalidae</taxon>
        <taxon>Satyrinae</taxon>
        <taxon>Satyrini</taxon>
        <taxon>Parargina</taxon>
        <taxon>Pararge</taxon>
    </lineage>
</organism>
<evidence type="ECO:0000313" key="8">
    <source>
        <dbReference type="Proteomes" id="UP000838756"/>
    </source>
</evidence>
<evidence type="ECO:0000313" key="7">
    <source>
        <dbReference type="EMBL" id="CAH2237453.1"/>
    </source>
</evidence>
<dbReference type="PANTHER" id="PTHR10160:SF19">
    <property type="entry name" value="PROTON-TRANSLOCATING NAD(P)(+) TRANSHYDROGENASE"/>
    <property type="match status" value="1"/>
</dbReference>